<keyword evidence="7" id="KW-0472">Membrane</keyword>
<comment type="similarity">
    <text evidence="3 7">Belongs to the peptidase S26 family.</text>
</comment>
<keyword evidence="5 7" id="KW-0378">Hydrolase</keyword>
<keyword evidence="10" id="KW-1185">Reference proteome</keyword>
<dbReference type="SUPFAM" id="SSF51306">
    <property type="entry name" value="LexA/Signal peptidase"/>
    <property type="match status" value="1"/>
</dbReference>
<comment type="caution">
    <text evidence="9">The sequence shown here is derived from an EMBL/GenBank/DDBJ whole genome shotgun (WGS) entry which is preliminary data.</text>
</comment>
<evidence type="ECO:0000256" key="3">
    <source>
        <dbReference type="ARBA" id="ARBA00009370"/>
    </source>
</evidence>
<dbReference type="PROSITE" id="PS00760">
    <property type="entry name" value="SPASE_I_2"/>
    <property type="match status" value="1"/>
</dbReference>
<feature type="transmembrane region" description="Helical" evidence="7">
    <location>
        <begin position="12"/>
        <end position="33"/>
    </location>
</feature>
<evidence type="ECO:0000256" key="1">
    <source>
        <dbReference type="ARBA" id="ARBA00000677"/>
    </source>
</evidence>
<dbReference type="Pfam" id="PF10502">
    <property type="entry name" value="Peptidase_S26"/>
    <property type="match status" value="1"/>
</dbReference>
<dbReference type="CDD" id="cd06530">
    <property type="entry name" value="S26_SPase_I"/>
    <property type="match status" value="1"/>
</dbReference>
<dbReference type="InterPro" id="IPR019757">
    <property type="entry name" value="Pept_S26A_signal_pept_1_Lys-AS"/>
</dbReference>
<feature type="active site" evidence="6">
    <location>
        <position position="80"/>
    </location>
</feature>
<dbReference type="InterPro" id="IPR000223">
    <property type="entry name" value="Pept_S26A_signal_pept_1"/>
</dbReference>
<dbReference type="InterPro" id="IPR019533">
    <property type="entry name" value="Peptidase_S26"/>
</dbReference>
<dbReference type="InterPro" id="IPR019758">
    <property type="entry name" value="Pept_S26A_signal_pept_1_CS"/>
</dbReference>
<dbReference type="GO" id="GO:0006465">
    <property type="term" value="P:signal peptide processing"/>
    <property type="evidence" value="ECO:0007669"/>
    <property type="project" value="InterPro"/>
</dbReference>
<dbReference type="RefSeq" id="WP_126657008.1">
    <property type="nucleotide sequence ID" value="NZ_RYYR01000001.1"/>
</dbReference>
<name>A0A3S0P6D0_9BACI</name>
<keyword evidence="7" id="KW-0645">Protease</keyword>
<dbReference type="GO" id="GO:0009003">
    <property type="term" value="F:signal peptidase activity"/>
    <property type="evidence" value="ECO:0007669"/>
    <property type="project" value="UniProtKB-EC"/>
</dbReference>
<keyword evidence="7" id="KW-1133">Transmembrane helix</keyword>
<dbReference type="Proteomes" id="UP000287910">
    <property type="component" value="Unassembled WGS sequence"/>
</dbReference>
<evidence type="ECO:0000256" key="5">
    <source>
        <dbReference type="ARBA" id="ARBA00022801"/>
    </source>
</evidence>
<evidence type="ECO:0000256" key="6">
    <source>
        <dbReference type="PIRSR" id="PIRSR600223-1"/>
    </source>
</evidence>
<evidence type="ECO:0000313" key="9">
    <source>
        <dbReference type="EMBL" id="RUL56892.1"/>
    </source>
</evidence>
<keyword evidence="7" id="KW-0812">Transmembrane</keyword>
<comment type="subcellular location">
    <subcellularLocation>
        <location evidence="2">Cell membrane</location>
        <topology evidence="2">Single-pass type II membrane protein</topology>
    </subcellularLocation>
    <subcellularLocation>
        <location evidence="7">Membrane</location>
        <topology evidence="7">Single-pass type II membrane protein</topology>
    </subcellularLocation>
</comment>
<evidence type="ECO:0000313" key="10">
    <source>
        <dbReference type="Proteomes" id="UP000287910"/>
    </source>
</evidence>
<dbReference type="EC" id="3.4.21.89" evidence="4 7"/>
<feature type="active site" evidence="6">
    <location>
        <position position="42"/>
    </location>
</feature>
<comment type="catalytic activity">
    <reaction evidence="1 7">
        <text>Cleavage of hydrophobic, N-terminal signal or leader sequences from secreted and periplasmic proteins.</text>
        <dbReference type="EC" id="3.4.21.89"/>
    </reaction>
</comment>
<organism evidence="9 10">
    <name type="scientific">Lysinibacillus antri</name>
    <dbReference type="NCBI Taxonomy" id="2498145"/>
    <lineage>
        <taxon>Bacteria</taxon>
        <taxon>Bacillati</taxon>
        <taxon>Bacillota</taxon>
        <taxon>Bacilli</taxon>
        <taxon>Bacillales</taxon>
        <taxon>Bacillaceae</taxon>
        <taxon>Lysinibacillus</taxon>
    </lineage>
</organism>
<dbReference type="PRINTS" id="PR00727">
    <property type="entry name" value="LEADERPTASE"/>
</dbReference>
<dbReference type="AlphaFoldDB" id="A0A3S0P6D0"/>
<evidence type="ECO:0000256" key="7">
    <source>
        <dbReference type="RuleBase" id="RU362042"/>
    </source>
</evidence>
<dbReference type="Gene3D" id="2.10.109.10">
    <property type="entry name" value="Umud Fragment, subunit A"/>
    <property type="match status" value="1"/>
</dbReference>
<evidence type="ECO:0000259" key="8">
    <source>
        <dbReference type="Pfam" id="PF10502"/>
    </source>
</evidence>
<gene>
    <name evidence="9" type="primary">lepB</name>
    <name evidence="9" type="ORF">EK386_00275</name>
</gene>
<evidence type="ECO:0000256" key="2">
    <source>
        <dbReference type="ARBA" id="ARBA00004401"/>
    </source>
</evidence>
<accession>A0A3S0P6D0</accession>
<evidence type="ECO:0000256" key="4">
    <source>
        <dbReference type="ARBA" id="ARBA00013208"/>
    </source>
</evidence>
<dbReference type="PANTHER" id="PTHR43390">
    <property type="entry name" value="SIGNAL PEPTIDASE I"/>
    <property type="match status" value="1"/>
</dbReference>
<dbReference type="InterPro" id="IPR036286">
    <property type="entry name" value="LexA/Signal_pep-like_sf"/>
</dbReference>
<dbReference type="GO" id="GO:0005886">
    <property type="term" value="C:plasma membrane"/>
    <property type="evidence" value="ECO:0007669"/>
    <property type="project" value="UniProtKB-SubCell"/>
</dbReference>
<dbReference type="GO" id="GO:0004252">
    <property type="term" value="F:serine-type endopeptidase activity"/>
    <property type="evidence" value="ECO:0007669"/>
    <property type="project" value="InterPro"/>
</dbReference>
<protein>
    <recommendedName>
        <fullName evidence="4 7">Signal peptidase I</fullName>
        <ecNumber evidence="4 7">3.4.21.89</ecNumber>
    </recommendedName>
</protein>
<dbReference type="PANTHER" id="PTHR43390:SF1">
    <property type="entry name" value="CHLOROPLAST PROCESSING PEPTIDASE"/>
    <property type="match status" value="1"/>
</dbReference>
<proteinExistence type="inferred from homology"/>
<reference evidence="9 10" key="1">
    <citation type="submission" date="2018-12" db="EMBL/GenBank/DDBJ databases">
        <title>Lysinibacillus antri sp. nov., isolated from a cave soil.</title>
        <authorList>
            <person name="Narsing Rao M.P."/>
            <person name="Zhang H."/>
            <person name="Dong Z.-Y."/>
            <person name="Niu X.-K."/>
            <person name="Zhang K."/>
            <person name="Fang B.-Z."/>
            <person name="Kang Y.-Q."/>
            <person name="Xiao M."/>
            <person name="Li W.-J."/>
        </authorList>
    </citation>
    <scope>NUCLEOTIDE SEQUENCE [LARGE SCALE GENOMIC DNA]</scope>
    <source>
        <strain evidence="9 10">SYSU K30002</strain>
    </source>
</reference>
<dbReference type="PROSITE" id="PS00761">
    <property type="entry name" value="SPASE_I_3"/>
    <property type="match status" value="1"/>
</dbReference>
<dbReference type="EMBL" id="RYYR01000001">
    <property type="protein sequence ID" value="RUL56892.1"/>
    <property type="molecule type" value="Genomic_DNA"/>
</dbReference>
<feature type="domain" description="Peptidase S26" evidence="8">
    <location>
        <begin position="13"/>
        <end position="173"/>
    </location>
</feature>
<dbReference type="NCBIfam" id="TIGR02227">
    <property type="entry name" value="sigpep_I_bact"/>
    <property type="match status" value="1"/>
</dbReference>
<sequence>MNETSKPKNEFLSWLVAIFFGIVLSFICREFVFSPLIVKGASMVPTYENSDVIIISKISDIDRFDHVVFQSPYEDEYYIKRVIGLPGDTVEMKEDILIINGEEYDEPYVNRDIENPFQKRLTENFTLKELTGESQVPDGFLFVLGDNRLRSSDSRHFGLISEESILGESKLRIYPLSDLHLFRGKEELNLN</sequence>